<sequence>MPDWMGCQRARNSIRCSIPVPGGRQKGEDLNEFQTGGTLIGPLEWYIHLYINGICYSVFHIMSSQFGMKEGNLYHQFPSFDRNGTKERQTERDHHRKRPPENKNVTYTGVSAEGSLDALQPEHVVHARDASGIYGNNEKQLP</sequence>
<feature type="compositionally biased region" description="Basic and acidic residues" evidence="1">
    <location>
        <begin position="83"/>
        <end position="93"/>
    </location>
</feature>
<evidence type="ECO:0000256" key="1">
    <source>
        <dbReference type="SAM" id="MobiDB-lite"/>
    </source>
</evidence>
<gene>
    <name evidence="2" type="ORF">CDAR_598311</name>
</gene>
<dbReference type="EMBL" id="BPLQ01004659">
    <property type="protein sequence ID" value="GIY09590.1"/>
    <property type="molecule type" value="Genomic_DNA"/>
</dbReference>
<organism evidence="2 3">
    <name type="scientific">Caerostris darwini</name>
    <dbReference type="NCBI Taxonomy" id="1538125"/>
    <lineage>
        <taxon>Eukaryota</taxon>
        <taxon>Metazoa</taxon>
        <taxon>Ecdysozoa</taxon>
        <taxon>Arthropoda</taxon>
        <taxon>Chelicerata</taxon>
        <taxon>Arachnida</taxon>
        <taxon>Araneae</taxon>
        <taxon>Araneomorphae</taxon>
        <taxon>Entelegynae</taxon>
        <taxon>Araneoidea</taxon>
        <taxon>Araneidae</taxon>
        <taxon>Caerostris</taxon>
    </lineage>
</organism>
<feature type="region of interest" description="Disordered" evidence="1">
    <location>
        <begin position="77"/>
        <end position="120"/>
    </location>
</feature>
<protein>
    <submittedName>
        <fullName evidence="2">Uncharacterized protein</fullName>
    </submittedName>
</protein>
<dbReference type="Proteomes" id="UP001054837">
    <property type="component" value="Unassembled WGS sequence"/>
</dbReference>
<proteinExistence type="predicted"/>
<dbReference type="AlphaFoldDB" id="A0AAV4QNH8"/>
<comment type="caution">
    <text evidence="2">The sequence shown here is derived from an EMBL/GenBank/DDBJ whole genome shotgun (WGS) entry which is preliminary data.</text>
</comment>
<name>A0AAV4QNH8_9ARAC</name>
<evidence type="ECO:0000313" key="3">
    <source>
        <dbReference type="Proteomes" id="UP001054837"/>
    </source>
</evidence>
<keyword evidence="3" id="KW-1185">Reference proteome</keyword>
<evidence type="ECO:0000313" key="2">
    <source>
        <dbReference type="EMBL" id="GIY09590.1"/>
    </source>
</evidence>
<reference evidence="2 3" key="1">
    <citation type="submission" date="2021-06" db="EMBL/GenBank/DDBJ databases">
        <title>Caerostris darwini draft genome.</title>
        <authorList>
            <person name="Kono N."/>
            <person name="Arakawa K."/>
        </authorList>
    </citation>
    <scope>NUCLEOTIDE SEQUENCE [LARGE SCALE GENOMIC DNA]</scope>
</reference>
<accession>A0AAV4QNH8</accession>